<feature type="compositionally biased region" description="Basic and acidic residues" evidence="5">
    <location>
        <begin position="20"/>
        <end position="45"/>
    </location>
</feature>
<keyword evidence="2" id="KW-0677">Repeat</keyword>
<dbReference type="InterPro" id="IPR032675">
    <property type="entry name" value="LRR_dom_sf"/>
</dbReference>
<dbReference type="InterPro" id="IPR000719">
    <property type="entry name" value="Prot_kinase_dom"/>
</dbReference>
<evidence type="ECO:0000313" key="7">
    <source>
        <dbReference type="EMBL" id="CAE2251833.1"/>
    </source>
</evidence>
<dbReference type="Gene3D" id="1.10.510.10">
    <property type="entry name" value="Transferase(Phosphotransferase) domain 1"/>
    <property type="match status" value="1"/>
</dbReference>
<evidence type="ECO:0000259" key="6">
    <source>
        <dbReference type="PROSITE" id="PS50011"/>
    </source>
</evidence>
<dbReference type="InterPro" id="IPR011009">
    <property type="entry name" value="Kinase-like_dom_sf"/>
</dbReference>
<dbReference type="SUPFAM" id="SSF52047">
    <property type="entry name" value="RNI-like"/>
    <property type="match status" value="1"/>
</dbReference>
<feature type="domain" description="Protein kinase" evidence="6">
    <location>
        <begin position="600"/>
        <end position="908"/>
    </location>
</feature>
<name>A0A7S4J522_9STRA</name>
<dbReference type="InterPro" id="IPR027417">
    <property type="entry name" value="P-loop_NTPase"/>
</dbReference>
<dbReference type="GO" id="GO:0005886">
    <property type="term" value="C:plasma membrane"/>
    <property type="evidence" value="ECO:0007669"/>
    <property type="project" value="TreeGrafter"/>
</dbReference>
<dbReference type="PROSITE" id="PS00108">
    <property type="entry name" value="PROTEIN_KINASE_ST"/>
    <property type="match status" value="1"/>
</dbReference>
<gene>
    <name evidence="7" type="ORF">OAUR00152_LOCUS21732</name>
</gene>
<feature type="region of interest" description="Disordered" evidence="5">
    <location>
        <begin position="159"/>
        <end position="221"/>
    </location>
</feature>
<dbReference type="SUPFAM" id="SSF56112">
    <property type="entry name" value="Protein kinase-like (PK-like)"/>
    <property type="match status" value="1"/>
</dbReference>
<organism evidence="7">
    <name type="scientific">Odontella aurita</name>
    <dbReference type="NCBI Taxonomy" id="265563"/>
    <lineage>
        <taxon>Eukaryota</taxon>
        <taxon>Sar</taxon>
        <taxon>Stramenopiles</taxon>
        <taxon>Ochrophyta</taxon>
        <taxon>Bacillariophyta</taxon>
        <taxon>Mediophyceae</taxon>
        <taxon>Biddulphiophycidae</taxon>
        <taxon>Eupodiscales</taxon>
        <taxon>Odontellaceae</taxon>
        <taxon>Odontella</taxon>
    </lineage>
</organism>
<dbReference type="EMBL" id="HBKQ01031881">
    <property type="protein sequence ID" value="CAE2251833.1"/>
    <property type="molecule type" value="Transcribed_RNA"/>
</dbReference>
<dbReference type="InterPro" id="IPR024983">
    <property type="entry name" value="CHAT_dom"/>
</dbReference>
<keyword evidence="4" id="KW-0067">ATP-binding</keyword>
<dbReference type="InterPro" id="IPR008271">
    <property type="entry name" value="Ser/Thr_kinase_AS"/>
</dbReference>
<feature type="region of interest" description="Disordered" evidence="5">
    <location>
        <begin position="94"/>
        <end position="145"/>
    </location>
</feature>
<accession>A0A7S4J522</accession>
<dbReference type="SUPFAM" id="SSF52540">
    <property type="entry name" value="P-loop containing nucleoside triphosphate hydrolases"/>
    <property type="match status" value="1"/>
</dbReference>
<dbReference type="SMART" id="SM00220">
    <property type="entry name" value="S_TKc"/>
    <property type="match status" value="1"/>
</dbReference>
<dbReference type="Gene3D" id="3.40.50.300">
    <property type="entry name" value="P-loop containing nucleotide triphosphate hydrolases"/>
    <property type="match status" value="1"/>
</dbReference>
<feature type="compositionally biased region" description="Basic and acidic residues" evidence="5">
    <location>
        <begin position="209"/>
        <end position="218"/>
    </location>
</feature>
<keyword evidence="3" id="KW-0547">Nucleotide-binding</keyword>
<feature type="compositionally biased region" description="Low complexity" evidence="5">
    <location>
        <begin position="112"/>
        <end position="125"/>
    </location>
</feature>
<dbReference type="CDD" id="cd00267">
    <property type="entry name" value="ABC_ATPase"/>
    <property type="match status" value="1"/>
</dbReference>
<reference evidence="7" key="1">
    <citation type="submission" date="2021-01" db="EMBL/GenBank/DDBJ databases">
        <authorList>
            <person name="Corre E."/>
            <person name="Pelletier E."/>
            <person name="Niang G."/>
            <person name="Scheremetjew M."/>
            <person name="Finn R."/>
            <person name="Kale V."/>
            <person name="Holt S."/>
            <person name="Cochrane G."/>
            <person name="Meng A."/>
            <person name="Brown T."/>
            <person name="Cohen L."/>
        </authorList>
    </citation>
    <scope>NUCLEOTIDE SEQUENCE</scope>
    <source>
        <strain evidence="7">Isolate 1302-5</strain>
    </source>
</reference>
<dbReference type="GO" id="GO:0005524">
    <property type="term" value="F:ATP binding"/>
    <property type="evidence" value="ECO:0007669"/>
    <property type="project" value="UniProtKB-KW"/>
</dbReference>
<evidence type="ECO:0000256" key="3">
    <source>
        <dbReference type="ARBA" id="ARBA00022741"/>
    </source>
</evidence>
<dbReference type="InterPro" id="IPR001611">
    <property type="entry name" value="Leu-rich_rpt"/>
</dbReference>
<sequence>MRSSRHGDDGGGYSSVADTNMDRLQKQQGGKSDDDLERRGRDDYSQRPPQSRPPVVPTTDEIEGVARHLDRIFSIRSYEKSKIRRGVVGFLKSRTRSSEKLASRGHQKHRISLSSEESPFSSTGSGEKGLHVSWGSHVQSSSDESSVAFVNGASATFGADRDEEDKIRDESSLLHSENLSPAKRRQQFLRGQDRSYDTLGGGHIVSQRAKKEPTDGGKTHRRHRSFELFGLPECRSRLKSVDSFFSSSPGKVKKEKTSAGRKRWSSEQCSWSFLQRIDLEGRYVDSSNPDEHIAALSQLLMHNTNILELNISWNMLSDSGVISIAGFLSVNKSLLKLDLSKNWKVGNKGGIALADALCKNSTLKTINMMNCKQIGVDAALAFATALEKNTGLTDFSLGDCRIGPLGAASIARSLSTNCTLLNINLSHNDLGVEGIRELALSLEQNASLRSIDVRSCKINDKGALLLGAALSCNSSLEEVYLCRNKIYNDGAAALEFALDKNETLVLMDLSDNQVNQQLQYNISLKIEKNKERKLDVGSDVVKANFSSSVSFDSTASLGSLVYITEAAISEGRDIMRRMSTEYPAPLPIPFEYLDNCTDGFSGDRKRGQGAFGEVFLGIDKTLRRRFAVKRMKAVMCVDNEDAARARKVFKREIEAFKCFRHPNIARLHAFFLSDDLQGPQCLVFEFAANGSLDTFLGVVESRRNLHWTTRISISHGIAKALKYLHHGDAAHFGSCFHGDIKPHNICLKKDFTPLLIDCGLSRVLPSDESEMTQSIYGSSCKHTRGTVGYICPQYAENFALGRSQSYTSSCDIYSLGIVLGELFTGVLQRSKVDGEEFHVFDRYSEDGRLKMKLEADADEYAGSWQLDHRRKFATLAMTCIRKDPAKRPSISDVEGQLSSLSSSSKPWTSGQKNSLAFLFSNPLAWMDTGGVLHPVAKLSINREMDLVQQCVRDSNRDIKLSFDAATCCRLQELVSARYGCLHFAGHGMPSSTLVFEDGVSGCEFVSADDLFALIPHREPFKFVFVAACHSEYIGKAFVDAGVKHVLCCEHEAELLDDAAARFTRSFYGSLCNGYTIKHAFEAGVGAVTVRHTTQESKKFILLPECEDHDVPVFDAAELEWEEERVPQQHISSPVVFEGREIVMHQVISTILSRRRLVTLLGKNGVGRSSLALAIAGYIQERLRSIRHIENIIYVQRRKDESKLVSLVQPLMDQLVSIGLAEEEKLLETGSSLPSVCRALSNAKALIIFDDIDGIEETAKFLLQVLYEKASKVQVLCVAHRPINLISGAIIEKCITVGPLDLTSSAKLFGKVCPFADTGPKREMLSSSLLCRESSSGSTAPRKNSEGIVDTIHEGFPTEIIKAAKSMSEDDFHDLTSCGLGSG</sequence>
<dbReference type="PANTHER" id="PTHR27001">
    <property type="entry name" value="OS01G0253100 PROTEIN"/>
    <property type="match status" value="1"/>
</dbReference>
<feature type="region of interest" description="Disordered" evidence="5">
    <location>
        <begin position="1"/>
        <end position="63"/>
    </location>
</feature>
<dbReference type="PROSITE" id="PS50011">
    <property type="entry name" value="PROTEIN_KINASE_DOM"/>
    <property type="match status" value="1"/>
</dbReference>
<dbReference type="PANTHER" id="PTHR27001:SF931">
    <property type="entry name" value="OS11G0664100 PROTEIN"/>
    <property type="match status" value="1"/>
</dbReference>
<protein>
    <recommendedName>
        <fullName evidence="6">Protein kinase domain-containing protein</fullName>
    </recommendedName>
</protein>
<dbReference type="Pfam" id="PF12770">
    <property type="entry name" value="CHAT"/>
    <property type="match status" value="1"/>
</dbReference>
<feature type="compositionally biased region" description="Low complexity" evidence="5">
    <location>
        <begin position="136"/>
        <end position="145"/>
    </location>
</feature>
<evidence type="ECO:0000256" key="4">
    <source>
        <dbReference type="ARBA" id="ARBA00022840"/>
    </source>
</evidence>
<dbReference type="Gene3D" id="3.80.10.10">
    <property type="entry name" value="Ribonuclease Inhibitor"/>
    <property type="match status" value="2"/>
</dbReference>
<dbReference type="Pfam" id="PF13516">
    <property type="entry name" value="LRR_6"/>
    <property type="match status" value="4"/>
</dbReference>
<keyword evidence="1" id="KW-0433">Leucine-rich repeat</keyword>
<evidence type="ECO:0000256" key="5">
    <source>
        <dbReference type="SAM" id="MobiDB-lite"/>
    </source>
</evidence>
<proteinExistence type="predicted"/>
<dbReference type="GO" id="GO:0004672">
    <property type="term" value="F:protein kinase activity"/>
    <property type="evidence" value="ECO:0007669"/>
    <property type="project" value="InterPro"/>
</dbReference>
<dbReference type="Pfam" id="PF00069">
    <property type="entry name" value="Pkinase"/>
    <property type="match status" value="1"/>
</dbReference>
<evidence type="ECO:0000256" key="1">
    <source>
        <dbReference type="ARBA" id="ARBA00022614"/>
    </source>
</evidence>
<evidence type="ECO:0000256" key="2">
    <source>
        <dbReference type="ARBA" id="ARBA00022737"/>
    </source>
</evidence>
<dbReference type="SMART" id="SM00368">
    <property type="entry name" value="LRR_RI"/>
    <property type="match status" value="7"/>
</dbReference>